<dbReference type="Proteomes" id="UP000008330">
    <property type="component" value="Chromosome"/>
</dbReference>
<keyword evidence="1" id="KW-0732">Signal</keyword>
<feature type="signal peptide" evidence="1">
    <location>
        <begin position="1"/>
        <end position="19"/>
    </location>
</feature>
<sequence length="166" mass="18174">MKFFVIATAFLLASPSAFGAQAIIGRAAVVDGDTIDISGTRIRLNGIDAPESWQKCRREDGSEYRCGAAAAFALDEFLTASRPTRCEQVDIDRYHRIVANCFRADGKSVNAWLVRTGNAVDWVRYSHGAFAADQNTARASRIGIWQGRFDLPCEARASRSHQGATC</sequence>
<organism evidence="3 4">
    <name type="scientific">Rhizobium leguminosarum bv. trifolii (strain WSM2304)</name>
    <dbReference type="NCBI Taxonomy" id="395492"/>
    <lineage>
        <taxon>Bacteria</taxon>
        <taxon>Pseudomonadati</taxon>
        <taxon>Pseudomonadota</taxon>
        <taxon>Alphaproteobacteria</taxon>
        <taxon>Hyphomicrobiales</taxon>
        <taxon>Rhizobiaceae</taxon>
        <taxon>Rhizobium/Agrobacterium group</taxon>
        <taxon>Rhizobium</taxon>
    </lineage>
</organism>
<dbReference type="Pfam" id="PF00565">
    <property type="entry name" value="SNase"/>
    <property type="match status" value="1"/>
</dbReference>
<dbReference type="InterPro" id="IPR016071">
    <property type="entry name" value="Staphylococal_nuclease_OB-fold"/>
</dbReference>
<dbReference type="SMART" id="SM00318">
    <property type="entry name" value="SNc"/>
    <property type="match status" value="1"/>
</dbReference>
<dbReference type="EMBL" id="CP001191">
    <property type="protein sequence ID" value="ACI57415.1"/>
    <property type="molecule type" value="Genomic_DNA"/>
</dbReference>
<accession>A0ABF7QT63</accession>
<dbReference type="PROSITE" id="PS50830">
    <property type="entry name" value="TNASE_3"/>
    <property type="match status" value="1"/>
</dbReference>
<protein>
    <submittedName>
        <fullName evidence="3">Nuclease (SNase domain protein)</fullName>
    </submittedName>
</protein>
<dbReference type="InterPro" id="IPR035437">
    <property type="entry name" value="SNase_OB-fold_sf"/>
</dbReference>
<feature type="domain" description="TNase-like" evidence="2">
    <location>
        <begin position="29"/>
        <end position="147"/>
    </location>
</feature>
<proteinExistence type="predicted"/>
<gene>
    <name evidence="3" type="ordered locus">Rleg2_4153</name>
</gene>
<feature type="chain" id="PRO_5044889825" evidence="1">
    <location>
        <begin position="20"/>
        <end position="166"/>
    </location>
</feature>
<reference evidence="3 4" key="1">
    <citation type="journal article" date="2010" name="Stand. Genomic Sci.">
        <title>Complete genome sequence of Rhizobium leguminosarum bv trifolii strain WSM2304, an effective microsymbiont of the South American clover Trifolium polymorphum.</title>
        <authorList>
            <person name="Reeve W."/>
            <person name="O'Hara G."/>
            <person name="Chain P."/>
            <person name="Ardley J."/>
            <person name="Brau L."/>
            <person name="Nandesena K."/>
            <person name="Tiwari R."/>
            <person name="Malfatti S."/>
            <person name="Kiss H."/>
            <person name="Lapidus A."/>
            <person name="Copeland A."/>
            <person name="Nolan M."/>
            <person name="Land M."/>
            <person name="Ivanova N."/>
            <person name="Mavromatis K."/>
            <person name="Markowitz V."/>
            <person name="Kyrpides N."/>
            <person name="Melino V."/>
            <person name="Denton M."/>
            <person name="Yates R."/>
            <person name="Howieson J."/>
        </authorList>
    </citation>
    <scope>NUCLEOTIDE SEQUENCE [LARGE SCALE GENOMIC DNA]</scope>
    <source>
        <strain evidence="3 4">WSM2304</strain>
    </source>
</reference>
<dbReference type="AlphaFoldDB" id="A0ABF7QT63"/>
<dbReference type="RefSeq" id="WP_012559548.1">
    <property type="nucleotide sequence ID" value="NC_011369.1"/>
</dbReference>
<evidence type="ECO:0000313" key="3">
    <source>
        <dbReference type="EMBL" id="ACI57415.1"/>
    </source>
</evidence>
<evidence type="ECO:0000256" key="1">
    <source>
        <dbReference type="SAM" id="SignalP"/>
    </source>
</evidence>
<dbReference type="SUPFAM" id="SSF50199">
    <property type="entry name" value="Staphylococcal nuclease"/>
    <property type="match status" value="1"/>
</dbReference>
<evidence type="ECO:0000259" key="2">
    <source>
        <dbReference type="PROSITE" id="PS50830"/>
    </source>
</evidence>
<keyword evidence="4" id="KW-1185">Reference proteome</keyword>
<dbReference type="Gene3D" id="2.40.50.90">
    <property type="match status" value="1"/>
</dbReference>
<dbReference type="KEGG" id="rlt:Rleg2_4153"/>
<evidence type="ECO:0000313" key="4">
    <source>
        <dbReference type="Proteomes" id="UP000008330"/>
    </source>
</evidence>
<name>A0ABF7QT63_RHILW</name>